<evidence type="ECO:0000313" key="1">
    <source>
        <dbReference type="EMBL" id="KKM07876.1"/>
    </source>
</evidence>
<sequence>MAWSIVRSAEKTLHLLKQNGLELEGDEANSLLQHGHAQMFGFNCKVANVVGTNSFRVRVCSEWFQSFSVAKPRIRTSPVEFDYQLLPTRKYLFALYYLALRDYACQLEMERDRWFREPNWGLVVDEERGLFTWKEGNTLRFPLLVLSSPLDLDLRAKQYHAQPVT</sequence>
<protein>
    <submittedName>
        <fullName evidence="1">Uncharacterized protein</fullName>
    </submittedName>
</protein>
<accession>A0A0F9JQL0</accession>
<reference evidence="1" key="1">
    <citation type="journal article" date="2015" name="Nature">
        <title>Complex archaea that bridge the gap between prokaryotes and eukaryotes.</title>
        <authorList>
            <person name="Spang A."/>
            <person name="Saw J.H."/>
            <person name="Jorgensen S.L."/>
            <person name="Zaremba-Niedzwiedzka K."/>
            <person name="Martijn J."/>
            <person name="Lind A.E."/>
            <person name="van Eijk R."/>
            <person name="Schleper C."/>
            <person name="Guy L."/>
            <person name="Ettema T.J."/>
        </authorList>
    </citation>
    <scope>NUCLEOTIDE SEQUENCE</scope>
</reference>
<dbReference type="AlphaFoldDB" id="A0A0F9JQL0"/>
<gene>
    <name evidence="1" type="ORF">LCGC14_1729520</name>
</gene>
<name>A0A0F9JQL0_9ZZZZ</name>
<proteinExistence type="predicted"/>
<comment type="caution">
    <text evidence="1">The sequence shown here is derived from an EMBL/GenBank/DDBJ whole genome shotgun (WGS) entry which is preliminary data.</text>
</comment>
<dbReference type="EMBL" id="LAZR01015678">
    <property type="protein sequence ID" value="KKM07876.1"/>
    <property type="molecule type" value="Genomic_DNA"/>
</dbReference>
<organism evidence="1">
    <name type="scientific">marine sediment metagenome</name>
    <dbReference type="NCBI Taxonomy" id="412755"/>
    <lineage>
        <taxon>unclassified sequences</taxon>
        <taxon>metagenomes</taxon>
        <taxon>ecological metagenomes</taxon>
    </lineage>
</organism>